<dbReference type="SUPFAM" id="SSF48452">
    <property type="entry name" value="TPR-like"/>
    <property type="match status" value="3"/>
</dbReference>
<dbReference type="GO" id="GO:0005737">
    <property type="term" value="C:cytoplasm"/>
    <property type="evidence" value="ECO:0007669"/>
    <property type="project" value="TreeGrafter"/>
</dbReference>
<evidence type="ECO:0000259" key="4">
    <source>
        <dbReference type="SMART" id="SM01043"/>
    </source>
</evidence>
<reference evidence="6" key="1">
    <citation type="submission" date="2010-10" db="EMBL/GenBank/DDBJ databases">
        <title>The complete genome of Halanaerobium praevalens DSM 2228.</title>
        <authorList>
            <consortium name="US DOE Joint Genome Institute (JGI-PGF)"/>
            <person name="Lucas S."/>
            <person name="Copeland A."/>
            <person name="Lapidus A."/>
            <person name="Glavina del Rio T."/>
            <person name="Dalin E."/>
            <person name="Tice H."/>
            <person name="Bruce D."/>
            <person name="Goodwin L."/>
            <person name="Pitluck S."/>
            <person name="Kyrpides N."/>
            <person name="Mavromatis K."/>
            <person name="Ivanova N."/>
            <person name="Ovchinnikova G."/>
            <person name="Chertkov O."/>
            <person name="Detter J.C."/>
            <person name="Han C."/>
            <person name="Larimer F."/>
            <person name="Land M."/>
            <person name="Hauser L."/>
            <person name="Markowitz V."/>
            <person name="Cheng J.-F."/>
            <person name="Hugenholtz P."/>
            <person name="Woyke T."/>
            <person name="Wu D."/>
            <person name="Tindall B."/>
            <person name="Pomrenke H.G."/>
            <person name="Brambilla E."/>
            <person name="Klenk H.-P."/>
            <person name="Eisen J.A."/>
        </authorList>
    </citation>
    <scope>NUCLEOTIDE SEQUENCE [LARGE SCALE GENOMIC DNA]</scope>
    <source>
        <strain evidence="6">ATCC 33744 / DSM 2228 / GSL</strain>
    </source>
</reference>
<feature type="repeat" description="TPR" evidence="3">
    <location>
        <begin position="832"/>
        <end position="865"/>
    </location>
</feature>
<dbReference type="PROSITE" id="PS50005">
    <property type="entry name" value="TPR"/>
    <property type="match status" value="1"/>
</dbReference>
<dbReference type="InterPro" id="IPR019734">
    <property type="entry name" value="TPR_rpt"/>
</dbReference>
<dbReference type="Gene3D" id="1.25.40.10">
    <property type="entry name" value="Tetratricopeptide repeat domain"/>
    <property type="match status" value="2"/>
</dbReference>
<dbReference type="SMART" id="SM00028">
    <property type="entry name" value="TPR"/>
    <property type="match status" value="5"/>
</dbReference>
<organism evidence="5 6">
    <name type="scientific">Halanaerobium praevalens (strain ATCC 33744 / DSM 2228 / GSL)</name>
    <dbReference type="NCBI Taxonomy" id="572479"/>
    <lineage>
        <taxon>Bacteria</taxon>
        <taxon>Bacillati</taxon>
        <taxon>Bacillota</taxon>
        <taxon>Clostridia</taxon>
        <taxon>Halanaerobiales</taxon>
        <taxon>Halanaerobiaceae</taxon>
        <taxon>Halanaerobium</taxon>
    </lineage>
</organism>
<evidence type="ECO:0000256" key="1">
    <source>
        <dbReference type="ARBA" id="ARBA00022741"/>
    </source>
</evidence>
<dbReference type="InterPro" id="IPR005158">
    <property type="entry name" value="BTAD"/>
</dbReference>
<evidence type="ECO:0000256" key="2">
    <source>
        <dbReference type="ARBA" id="ARBA00022840"/>
    </source>
</evidence>
<dbReference type="KEGG" id="hpk:Hprae_0091"/>
<keyword evidence="3" id="KW-0802">TPR repeat</keyword>
<dbReference type="PANTHER" id="PTHR16305:SF28">
    <property type="entry name" value="GUANYLATE CYCLASE DOMAIN-CONTAINING PROTEIN"/>
    <property type="match status" value="1"/>
</dbReference>
<dbReference type="InterPro" id="IPR011990">
    <property type="entry name" value="TPR-like_helical_dom_sf"/>
</dbReference>
<dbReference type="SMART" id="SM01043">
    <property type="entry name" value="BTAD"/>
    <property type="match status" value="1"/>
</dbReference>
<dbReference type="AlphaFoldDB" id="E3DLZ1"/>
<keyword evidence="2" id="KW-0067">ATP-binding</keyword>
<dbReference type="Gene3D" id="1.10.10.10">
    <property type="entry name" value="Winged helix-like DNA-binding domain superfamily/Winged helix DNA-binding domain"/>
    <property type="match status" value="1"/>
</dbReference>
<gene>
    <name evidence="5" type="ordered locus">Hprae_0091</name>
</gene>
<keyword evidence="1" id="KW-0547">Nucleotide-binding</keyword>
<feature type="domain" description="Bacterial transcriptional activator" evidence="4">
    <location>
        <begin position="90"/>
        <end position="223"/>
    </location>
</feature>
<keyword evidence="6" id="KW-1185">Reference proteome</keyword>
<dbReference type="InterPro" id="IPR027417">
    <property type="entry name" value="P-loop_NTPase"/>
</dbReference>
<dbReference type="eggNOG" id="COG3899">
    <property type="taxonomic scope" value="Bacteria"/>
</dbReference>
<dbReference type="SUPFAM" id="SSF52540">
    <property type="entry name" value="P-loop containing nucleoside triphosphate hydrolases"/>
    <property type="match status" value="1"/>
</dbReference>
<dbReference type="HOGENOM" id="CLU_004435_1_2_9"/>
<dbReference type="Pfam" id="PF03704">
    <property type="entry name" value="BTAD"/>
    <property type="match status" value="1"/>
</dbReference>
<dbReference type="Proteomes" id="UP000006866">
    <property type="component" value="Chromosome"/>
</dbReference>
<dbReference type="RefSeq" id="WP_014552285.1">
    <property type="nucleotide sequence ID" value="NC_017455.1"/>
</dbReference>
<dbReference type="InterPro" id="IPR041664">
    <property type="entry name" value="AAA_16"/>
</dbReference>
<reference evidence="5 6" key="2">
    <citation type="journal article" date="2011" name="Stand. Genomic Sci.">
        <title>Complete genome sequence of the extremely halophilic Halanaerobium praevalens type strain (GSL).</title>
        <authorList>
            <person name="Ivanova N."/>
            <person name="Sikorski J."/>
            <person name="Chertkov O."/>
            <person name="Nolan M."/>
            <person name="Lucas S."/>
            <person name="Hammon N."/>
            <person name="Deshpande S."/>
            <person name="Cheng J.F."/>
            <person name="Tapia R."/>
            <person name="Han C."/>
            <person name="Goodwin L."/>
            <person name="Pitluck S."/>
            <person name="Huntemann M."/>
            <person name="Liolios K."/>
            <person name="Pagani I."/>
            <person name="Mavromatis K."/>
            <person name="Ovchinikova G."/>
            <person name="Pati A."/>
            <person name="Chen A."/>
            <person name="Palaniappan K."/>
            <person name="Land M."/>
            <person name="Hauser L."/>
            <person name="Brambilla E.M."/>
            <person name="Kannan K.P."/>
            <person name="Rohde M."/>
            <person name="Tindall B.J."/>
            <person name="Goker M."/>
            <person name="Detter J.C."/>
            <person name="Woyke T."/>
            <person name="Bristow J."/>
            <person name="Eisen J.A."/>
            <person name="Markowitz V."/>
            <person name="Hugenholtz P."/>
            <person name="Kyrpides N.C."/>
            <person name="Klenk H.P."/>
            <person name="Lapidus A."/>
        </authorList>
    </citation>
    <scope>NUCLEOTIDE SEQUENCE [LARGE SCALE GENOMIC DNA]</scope>
    <source>
        <strain evidence="6">ATCC 33744 / DSM 2228 / GSL</strain>
    </source>
</reference>
<dbReference type="STRING" id="572479.Hprae_0091"/>
<name>E3DLZ1_HALPG</name>
<dbReference type="GO" id="GO:0005524">
    <property type="term" value="F:ATP binding"/>
    <property type="evidence" value="ECO:0007669"/>
    <property type="project" value="UniProtKB-KW"/>
</dbReference>
<evidence type="ECO:0000256" key="3">
    <source>
        <dbReference type="PROSITE-ProRule" id="PRU00339"/>
    </source>
</evidence>
<dbReference type="Gene3D" id="3.40.50.300">
    <property type="entry name" value="P-loop containing nucleotide triphosphate hydrolases"/>
    <property type="match status" value="1"/>
</dbReference>
<evidence type="ECO:0000313" key="5">
    <source>
        <dbReference type="EMBL" id="ADO76250.1"/>
    </source>
</evidence>
<dbReference type="eggNOG" id="COG3629">
    <property type="taxonomic scope" value="Bacteria"/>
</dbReference>
<dbReference type="eggNOG" id="COG0457">
    <property type="taxonomic scope" value="Bacteria"/>
</dbReference>
<dbReference type="Pfam" id="PF13191">
    <property type="entry name" value="AAA_16"/>
    <property type="match status" value="1"/>
</dbReference>
<dbReference type="InterPro" id="IPR036388">
    <property type="entry name" value="WH-like_DNA-bd_sf"/>
</dbReference>
<dbReference type="PATRIC" id="fig|572479.3.peg.95"/>
<protein>
    <submittedName>
        <fullName evidence="5">Transcriptional regulator, SARP family</fullName>
    </submittedName>
</protein>
<dbReference type="Pfam" id="PF13424">
    <property type="entry name" value="TPR_12"/>
    <property type="match status" value="1"/>
</dbReference>
<proteinExistence type="predicted"/>
<dbReference type="GO" id="GO:0004016">
    <property type="term" value="F:adenylate cyclase activity"/>
    <property type="evidence" value="ECO:0007669"/>
    <property type="project" value="TreeGrafter"/>
</dbReference>
<accession>E3DLZ1</accession>
<dbReference type="PANTHER" id="PTHR16305">
    <property type="entry name" value="TESTICULAR SOLUBLE ADENYLYL CYCLASE"/>
    <property type="match status" value="1"/>
</dbReference>
<evidence type="ECO:0000313" key="6">
    <source>
        <dbReference type="Proteomes" id="UP000006866"/>
    </source>
</evidence>
<dbReference type="EMBL" id="CP002175">
    <property type="protein sequence ID" value="ADO76250.1"/>
    <property type="molecule type" value="Genomic_DNA"/>
</dbReference>
<sequence length="1013" mass="118649">MGRPLVKNQADEEIKFPYQKVEALFYYLLVKKKASRNKLATLLWGEMPENKAKKNLRNALYQLKKSVGQDIISTPDRFIVKIAATEFLSLDLAKFLEKKPQAALKLYQGSFLKGFLLKNASEFNNWLLEQRNYYEQLYINHLKTEIGSCQKENKVEKAVSYLKTLIKTDTFNEKAYRELMQLYAQTDNSAKAIEVFKKLETELKKELGITPDQKTMALLQKIRDKISSELENNKQKHNFIFRKKESEKIITKLNQFIKTEKSYSFLISGEAGIGKTALIEQVIAAADLDNTLLLQTNCYQAEKNYIFKPWKDIMQQLKEEIDFEQIKLSPLWKKVIFFLFPSFLPDEEISFAKMVNFDSIKYQSVIEALLFVLSKAAEAKKIIIVFEDLHWCDKKSLLLLRNLIRENQNNNILILATSRNQCWQRIENIFADLKEAKLLKNIELKRLTLPEVKKFSRKFLPNYNFTEELFTKIHKETEGNLFFLVELLNLLMQKKDSQALTEMLTAKSKNILSSRFFSVSKEAQKILIIASICFDKFSYELLAAVSGKKELQLIAIFEELQSFNLINEVEVRNNNRIFYQFTHSKLREFIYNKQSKFKVKILHKRIAQFIENDLAKQRTQRKQYSKLIYHYSRSGDKLKYLFYLIKEAENYMYYTHEIFPITNDQKLARDNVLDLNQEKSQNYLVKIESLFTEIKNSPESNLKDMEAKYLNIKAHFLIGKGKYSQAILTLKLMLKNANSINNTKIKLNAYEQLAALGIQLEDLSLIKENAKKMNKCADILALKTKKGIAFRFLGIFNLYNKNYKKANKYFNKSLDLFRNAETITKKYTLGIASAYNYLGEVERYQGKLEKANQYYKYSINLCEQKNILSGLGIFYINSAQVYYEQSQFKLAEKQFKKSLAIYNELSTVWGYSSISYSYLSLIYLNKGQYFKAYNYLDKASSMLARFYKRYWSGIFLRAEAEISKKMKVNKEIKDVFSNKLSLNYQEYAVKAVSIFKDIGTNYELSTVKNLINN</sequence>